<dbReference type="GO" id="GO:0000160">
    <property type="term" value="P:phosphorelay signal transduction system"/>
    <property type="evidence" value="ECO:0007669"/>
    <property type="project" value="InterPro"/>
</dbReference>
<dbReference type="Proteomes" id="UP000185678">
    <property type="component" value="Unassembled WGS sequence"/>
</dbReference>
<dbReference type="RefSeq" id="WP_076398683.1">
    <property type="nucleotide sequence ID" value="NZ_FTOA01000001.1"/>
</dbReference>
<keyword evidence="5" id="KW-1185">Reference proteome</keyword>
<keyword evidence="1 2" id="KW-0597">Phosphoprotein</keyword>
<dbReference type="PROSITE" id="PS50110">
    <property type="entry name" value="RESPONSE_REGULATORY"/>
    <property type="match status" value="1"/>
</dbReference>
<dbReference type="PANTHER" id="PTHR44591">
    <property type="entry name" value="STRESS RESPONSE REGULATOR PROTEIN 1"/>
    <property type="match status" value="1"/>
</dbReference>
<dbReference type="SMART" id="SM00448">
    <property type="entry name" value="REC"/>
    <property type="match status" value="1"/>
</dbReference>
<dbReference type="SUPFAM" id="SSF52172">
    <property type="entry name" value="CheY-like"/>
    <property type="match status" value="1"/>
</dbReference>
<evidence type="ECO:0000313" key="5">
    <source>
        <dbReference type="Proteomes" id="UP000185678"/>
    </source>
</evidence>
<dbReference type="AlphaFoldDB" id="A0A1N7ITW2"/>
<feature type="domain" description="Response regulatory" evidence="3">
    <location>
        <begin position="7"/>
        <end position="124"/>
    </location>
</feature>
<evidence type="ECO:0000259" key="3">
    <source>
        <dbReference type="PROSITE" id="PS50110"/>
    </source>
</evidence>
<dbReference type="Gene3D" id="3.40.50.2300">
    <property type="match status" value="1"/>
</dbReference>
<evidence type="ECO:0000256" key="1">
    <source>
        <dbReference type="ARBA" id="ARBA00022553"/>
    </source>
</evidence>
<evidence type="ECO:0000313" key="4">
    <source>
        <dbReference type="EMBL" id="SIS40532.1"/>
    </source>
</evidence>
<gene>
    <name evidence="4" type="ORF">SAMN05421779_101610</name>
</gene>
<dbReference type="Pfam" id="PF00072">
    <property type="entry name" value="Response_reg"/>
    <property type="match status" value="1"/>
</dbReference>
<dbReference type="PANTHER" id="PTHR44591:SF3">
    <property type="entry name" value="RESPONSE REGULATORY DOMAIN-CONTAINING PROTEIN"/>
    <property type="match status" value="1"/>
</dbReference>
<dbReference type="EMBL" id="FTOA01000001">
    <property type="protein sequence ID" value="SIS40532.1"/>
    <property type="molecule type" value="Genomic_DNA"/>
</dbReference>
<dbReference type="InterPro" id="IPR001789">
    <property type="entry name" value="Sig_transdc_resp-reg_receiver"/>
</dbReference>
<evidence type="ECO:0000256" key="2">
    <source>
        <dbReference type="PROSITE-ProRule" id="PRU00169"/>
    </source>
</evidence>
<sequence>MSDEAIRVLYVEDDPDIQEIARLALEDLGGMSLTVCSSGSEALQAFPTSRANLVLLDVMMPGMDGPTTLDALRRMPGGEHLPVIFMTAKVQAHEVPRYQALGAVGVISKPFDPMSLAEQVIALYHQGLQTNGGLK</sequence>
<protein>
    <submittedName>
        <fullName evidence="4">Response regulator receiver domain-containing protein</fullName>
    </submittedName>
</protein>
<dbReference type="STRING" id="80876.SAMN05421779_101610"/>
<feature type="modified residue" description="4-aspartylphosphate" evidence="2">
    <location>
        <position position="57"/>
    </location>
</feature>
<dbReference type="OrthoDB" id="9801602at2"/>
<proteinExistence type="predicted"/>
<dbReference type="InterPro" id="IPR011006">
    <property type="entry name" value="CheY-like_superfamily"/>
</dbReference>
<name>A0A1N7ITW2_9PROT</name>
<dbReference type="InterPro" id="IPR050595">
    <property type="entry name" value="Bact_response_regulator"/>
</dbReference>
<organism evidence="4 5">
    <name type="scientific">Insolitispirillum peregrinum</name>
    <dbReference type="NCBI Taxonomy" id="80876"/>
    <lineage>
        <taxon>Bacteria</taxon>
        <taxon>Pseudomonadati</taxon>
        <taxon>Pseudomonadota</taxon>
        <taxon>Alphaproteobacteria</taxon>
        <taxon>Rhodospirillales</taxon>
        <taxon>Novispirillaceae</taxon>
        <taxon>Insolitispirillum</taxon>
    </lineage>
</organism>
<accession>A0A1N7ITW2</accession>
<reference evidence="4 5" key="1">
    <citation type="submission" date="2017-01" db="EMBL/GenBank/DDBJ databases">
        <authorList>
            <person name="Mah S.A."/>
            <person name="Swanson W.J."/>
            <person name="Moy G.W."/>
            <person name="Vacquier V.D."/>
        </authorList>
    </citation>
    <scope>NUCLEOTIDE SEQUENCE [LARGE SCALE GENOMIC DNA]</scope>
    <source>
        <strain evidence="4 5">DSM 11589</strain>
    </source>
</reference>